<gene>
    <name evidence="13" type="ORF">GNQ48_10290</name>
    <name evidence="14" type="ORF">L4V69_13910</name>
</gene>
<dbReference type="KEGG" id="paeb:NCGM1900_3391"/>
<evidence type="ECO:0000256" key="4">
    <source>
        <dbReference type="ARBA" id="ARBA00022692"/>
    </source>
</evidence>
<feature type="transmembrane region" description="Helical" evidence="10">
    <location>
        <begin position="195"/>
        <end position="216"/>
    </location>
</feature>
<sequence length="545" mass="58377">MLQWFANLSFRRKIALPILLLAVLLLLVGALGVHGIAQQNESNQRLGKRFLPGIALLLNADRDLYQAFVAERSLLDSLLNAEQIAGLRNDHAENLQQALDRVRQYAAMQPGEAELAKVAEFERGYALWSATSARVLSLAASDPSAAAQLSYGDSDRQFGAMREVINQLDEMEEAAAAADGEASSALGERHRWQQVALVAFGLLVCLSLVLVFPGLVTRPLQRLLQRLEEIANGDGDLRVRLEVTSRDEPGRLGSAFNAFLDKLQPLIREVGRVTGEVADSAGSLAGMTAANDRLINSEHASVDQVSTAATQMSSAVHEVARNAQSAAQVAHDARRQAREGANVVEATIEVIRQLAQEVESSSESIQQLAQETASIDAVLTVIKGIAEQTNLLALNAAIEAARAGEQGRGFAVVADEVRALAARTQDSTKDIQARIERLQAGVQNAVRAMQSGSLKARDSVERAAGVDGVLAATGDAVGRINDLAAQIASACEEQSRVIDEIARNISEVRELSAQAAEHSEQGTGASRRLSELSSELARLVGRFRV</sequence>
<accession>A0A077JRC0</accession>
<evidence type="ECO:0000313" key="14">
    <source>
        <dbReference type="EMBL" id="WOS80205.1"/>
    </source>
</evidence>
<comment type="similarity">
    <text evidence="8">Belongs to the methyl-accepting chemotaxis (MCP) protein family.</text>
</comment>
<dbReference type="CDD" id="cd06225">
    <property type="entry name" value="HAMP"/>
    <property type="match status" value="1"/>
</dbReference>
<dbReference type="PANTHER" id="PTHR32089:SF119">
    <property type="entry name" value="METHYL-ACCEPTING CHEMOTAXIS PROTEIN CTPL"/>
    <property type="match status" value="1"/>
</dbReference>
<evidence type="ECO:0000256" key="2">
    <source>
        <dbReference type="ARBA" id="ARBA00022475"/>
    </source>
</evidence>
<dbReference type="Pfam" id="PF12729">
    <property type="entry name" value="4HB_MCP_1"/>
    <property type="match status" value="1"/>
</dbReference>
<feature type="domain" description="Methyl-accepting transducer" evidence="11">
    <location>
        <begin position="273"/>
        <end position="509"/>
    </location>
</feature>
<dbReference type="Pfam" id="PF00672">
    <property type="entry name" value="HAMP"/>
    <property type="match status" value="1"/>
</dbReference>
<dbReference type="SMART" id="SM00283">
    <property type="entry name" value="MA"/>
    <property type="match status" value="1"/>
</dbReference>
<dbReference type="PROSITE" id="PS50885">
    <property type="entry name" value="HAMP"/>
    <property type="match status" value="1"/>
</dbReference>
<dbReference type="SUPFAM" id="SSF58104">
    <property type="entry name" value="Methyl-accepting chemotaxis protein (MCP) signaling domain"/>
    <property type="match status" value="1"/>
</dbReference>
<keyword evidence="6 10" id="KW-0472">Membrane</keyword>
<keyword evidence="3" id="KW-0488">Methylation</keyword>
<dbReference type="GO" id="GO:0005886">
    <property type="term" value="C:plasma membrane"/>
    <property type="evidence" value="ECO:0007669"/>
    <property type="project" value="UniProtKB-SubCell"/>
</dbReference>
<keyword evidence="5 10" id="KW-1133">Transmembrane helix</keyword>
<dbReference type="EMBL" id="WOAD01000006">
    <property type="protein sequence ID" value="MUI35395.1"/>
    <property type="molecule type" value="Genomic_DNA"/>
</dbReference>
<dbReference type="PANTHER" id="PTHR32089">
    <property type="entry name" value="METHYL-ACCEPTING CHEMOTAXIS PROTEIN MCPB"/>
    <property type="match status" value="1"/>
</dbReference>
<evidence type="ECO:0000256" key="7">
    <source>
        <dbReference type="ARBA" id="ARBA00023224"/>
    </source>
</evidence>
<dbReference type="CDD" id="cd11386">
    <property type="entry name" value="MCP_signal"/>
    <property type="match status" value="1"/>
</dbReference>
<dbReference type="PRINTS" id="PR00260">
    <property type="entry name" value="CHEMTRNSDUCR"/>
</dbReference>
<feature type="domain" description="HAMP" evidence="12">
    <location>
        <begin position="214"/>
        <end position="268"/>
    </location>
</feature>
<reference evidence="14" key="3">
    <citation type="submission" date="2023-10" db="EMBL/GenBank/DDBJ databases">
        <title>Pathogen: clinical or host-associated sample.</title>
        <authorList>
            <person name="Hergert J."/>
            <person name="Casey R."/>
            <person name="Wagner J."/>
            <person name="Young E.L."/>
            <person name="Oakeson K.F."/>
        </authorList>
    </citation>
    <scope>NUCLEOTIDE SEQUENCE</scope>
    <source>
        <strain evidence="14">2021CK-01020</strain>
    </source>
</reference>
<organism evidence="13 15">
    <name type="scientific">Pseudomonas aeruginosa</name>
    <dbReference type="NCBI Taxonomy" id="287"/>
    <lineage>
        <taxon>Bacteria</taxon>
        <taxon>Pseudomonadati</taxon>
        <taxon>Pseudomonadota</taxon>
        <taxon>Gammaproteobacteria</taxon>
        <taxon>Pseudomonadales</taxon>
        <taxon>Pseudomonadaceae</taxon>
        <taxon>Pseudomonas</taxon>
    </lineage>
</organism>
<evidence type="ECO:0000256" key="6">
    <source>
        <dbReference type="ARBA" id="ARBA00023136"/>
    </source>
</evidence>
<evidence type="ECO:0000256" key="3">
    <source>
        <dbReference type="ARBA" id="ARBA00022481"/>
    </source>
</evidence>
<dbReference type="Gene3D" id="1.10.287.950">
    <property type="entry name" value="Methyl-accepting chemotaxis protein"/>
    <property type="match status" value="1"/>
</dbReference>
<dbReference type="Proteomes" id="UP000433532">
    <property type="component" value="Unassembled WGS sequence"/>
</dbReference>
<dbReference type="GO" id="GO:0004888">
    <property type="term" value="F:transmembrane signaling receptor activity"/>
    <property type="evidence" value="ECO:0007669"/>
    <property type="project" value="InterPro"/>
</dbReference>
<keyword evidence="2" id="KW-1003">Cell membrane</keyword>
<evidence type="ECO:0000313" key="15">
    <source>
        <dbReference type="Proteomes" id="UP000433532"/>
    </source>
</evidence>
<dbReference type="InterPro" id="IPR004090">
    <property type="entry name" value="Chemotax_Me-accpt_rcpt"/>
</dbReference>
<dbReference type="EMBL" id="CP136986">
    <property type="protein sequence ID" value="WOS80205.1"/>
    <property type="molecule type" value="Genomic_DNA"/>
</dbReference>
<evidence type="ECO:0000259" key="12">
    <source>
        <dbReference type="PROSITE" id="PS50885"/>
    </source>
</evidence>
<evidence type="ECO:0000256" key="9">
    <source>
        <dbReference type="PROSITE-ProRule" id="PRU00284"/>
    </source>
</evidence>
<dbReference type="Proteomes" id="UP001297540">
    <property type="component" value="Chromosome"/>
</dbReference>
<name>A0A077JRC0_PSEAI</name>
<dbReference type="RefSeq" id="WP_003091029.1">
    <property type="nucleotide sequence ID" value="NZ_AP014622.1"/>
</dbReference>
<dbReference type="InterPro" id="IPR004089">
    <property type="entry name" value="MCPsignal_dom"/>
</dbReference>
<dbReference type="FunFam" id="1.10.287.950:FF:000001">
    <property type="entry name" value="Methyl-accepting chemotaxis sensory transducer"/>
    <property type="match status" value="1"/>
</dbReference>
<evidence type="ECO:0000313" key="13">
    <source>
        <dbReference type="EMBL" id="MUI35395.1"/>
    </source>
</evidence>
<dbReference type="GO" id="GO:0006935">
    <property type="term" value="P:chemotaxis"/>
    <property type="evidence" value="ECO:0007669"/>
    <property type="project" value="InterPro"/>
</dbReference>
<reference evidence="14" key="2">
    <citation type="submission" date="2023-06" db="EMBL/GenBank/DDBJ databases">
        <authorList>
            <consortium name="Clinical and Environmental Microbiology Branch: Whole genome sequencing antimicrobial resistance pathogens in the healthcare setting"/>
        </authorList>
    </citation>
    <scope>NUCLEOTIDE SEQUENCE</scope>
    <source>
        <strain evidence="14">2021CK-01020</strain>
    </source>
</reference>
<evidence type="ECO:0000256" key="1">
    <source>
        <dbReference type="ARBA" id="ARBA00004651"/>
    </source>
</evidence>
<dbReference type="Pfam" id="PF00015">
    <property type="entry name" value="MCPsignal"/>
    <property type="match status" value="1"/>
</dbReference>
<dbReference type="AlphaFoldDB" id="A0A077JRC0"/>
<proteinExistence type="inferred from homology"/>
<evidence type="ECO:0000256" key="8">
    <source>
        <dbReference type="ARBA" id="ARBA00029447"/>
    </source>
</evidence>
<evidence type="ECO:0000256" key="10">
    <source>
        <dbReference type="SAM" id="Phobius"/>
    </source>
</evidence>
<protein>
    <submittedName>
        <fullName evidence="13">HAMP domain-containing protein</fullName>
    </submittedName>
    <submittedName>
        <fullName evidence="14">Methyl-accepting chemotaxis protein</fullName>
    </submittedName>
</protein>
<dbReference type="InterPro" id="IPR024478">
    <property type="entry name" value="HlyB_4HB_MCP"/>
</dbReference>
<evidence type="ECO:0000259" key="11">
    <source>
        <dbReference type="PROSITE" id="PS50111"/>
    </source>
</evidence>
<dbReference type="PROSITE" id="PS50111">
    <property type="entry name" value="CHEMOTAXIS_TRANSDUC_2"/>
    <property type="match status" value="1"/>
</dbReference>
<dbReference type="SMART" id="SM00304">
    <property type="entry name" value="HAMP"/>
    <property type="match status" value="2"/>
</dbReference>
<evidence type="ECO:0000256" key="5">
    <source>
        <dbReference type="ARBA" id="ARBA00022989"/>
    </source>
</evidence>
<reference evidence="13 15" key="1">
    <citation type="submission" date="2019-11" db="EMBL/GenBank/DDBJ databases">
        <title>Genomes of ocular Pseudomonas aeruginosa isolates.</title>
        <authorList>
            <person name="Khan M."/>
            <person name="Rice S.A."/>
            <person name="Willcox M.D.P."/>
            <person name="Stapleton F."/>
        </authorList>
    </citation>
    <scope>NUCLEOTIDE SEQUENCE [LARGE SCALE GENOMIC DNA]</scope>
    <source>
        <strain evidence="13 15">PA221</strain>
    </source>
</reference>
<comment type="subcellular location">
    <subcellularLocation>
        <location evidence="1">Cell membrane</location>
        <topology evidence="1">Multi-pass membrane protein</topology>
    </subcellularLocation>
</comment>
<keyword evidence="7 9" id="KW-0807">Transducer</keyword>
<keyword evidence="4 10" id="KW-0812">Transmembrane</keyword>
<dbReference type="InterPro" id="IPR003660">
    <property type="entry name" value="HAMP_dom"/>
</dbReference>
<dbReference type="GO" id="GO:0007165">
    <property type="term" value="P:signal transduction"/>
    <property type="evidence" value="ECO:0007669"/>
    <property type="project" value="UniProtKB-KW"/>
</dbReference>